<dbReference type="CDD" id="cd02440">
    <property type="entry name" value="AdoMet_MTases"/>
    <property type="match status" value="1"/>
</dbReference>
<reference evidence="3 4" key="1">
    <citation type="submission" date="2020-07" db="EMBL/GenBank/DDBJ databases">
        <title>Bacterium isolated from marine sediment.</title>
        <authorList>
            <person name="Shang D."/>
        </authorList>
    </citation>
    <scope>NUCLEOTIDE SEQUENCE [LARGE SCALE GENOMIC DNA]</scope>
    <source>
        <strain evidence="3 4">F6074</strain>
    </source>
</reference>
<keyword evidence="4" id="KW-1185">Reference proteome</keyword>
<accession>A0A7W2M473</accession>
<evidence type="ECO:0000256" key="1">
    <source>
        <dbReference type="ARBA" id="ARBA00022679"/>
    </source>
</evidence>
<keyword evidence="1 3" id="KW-0808">Transferase</keyword>
<organism evidence="3 4">
    <name type="scientific">Gelidibacter maritimus</name>
    <dbReference type="NCBI Taxonomy" id="2761487"/>
    <lineage>
        <taxon>Bacteria</taxon>
        <taxon>Pseudomonadati</taxon>
        <taxon>Bacteroidota</taxon>
        <taxon>Flavobacteriia</taxon>
        <taxon>Flavobacteriales</taxon>
        <taxon>Flavobacteriaceae</taxon>
        <taxon>Gelidibacter</taxon>
    </lineage>
</organism>
<protein>
    <submittedName>
        <fullName evidence="3">Class I SAM-dependent methyltransferase</fullName>
    </submittedName>
</protein>
<evidence type="ECO:0000313" key="3">
    <source>
        <dbReference type="EMBL" id="MBA6152392.1"/>
    </source>
</evidence>
<dbReference type="SUPFAM" id="SSF53335">
    <property type="entry name" value="S-adenosyl-L-methionine-dependent methyltransferases"/>
    <property type="match status" value="1"/>
</dbReference>
<dbReference type="AlphaFoldDB" id="A0A7W2M473"/>
<dbReference type="EMBL" id="JACGLT010000004">
    <property type="protein sequence ID" value="MBA6152392.1"/>
    <property type="molecule type" value="Genomic_DNA"/>
</dbReference>
<comment type="caution">
    <text evidence="3">The sequence shown here is derived from an EMBL/GenBank/DDBJ whole genome shotgun (WGS) entry which is preliminary data.</text>
</comment>
<keyword evidence="3" id="KW-0489">Methyltransferase</keyword>
<dbReference type="GO" id="GO:0032259">
    <property type="term" value="P:methylation"/>
    <property type="evidence" value="ECO:0007669"/>
    <property type="project" value="UniProtKB-KW"/>
</dbReference>
<gene>
    <name evidence="3" type="ORF">H3Z82_06605</name>
</gene>
<dbReference type="Proteomes" id="UP000541857">
    <property type="component" value="Unassembled WGS sequence"/>
</dbReference>
<proteinExistence type="predicted"/>
<dbReference type="Gene3D" id="3.40.50.150">
    <property type="entry name" value="Vaccinia Virus protein VP39"/>
    <property type="match status" value="1"/>
</dbReference>
<dbReference type="PANTHER" id="PTHR43861">
    <property type="entry name" value="TRANS-ACONITATE 2-METHYLTRANSFERASE-RELATED"/>
    <property type="match status" value="1"/>
</dbReference>
<dbReference type="GO" id="GO:0008168">
    <property type="term" value="F:methyltransferase activity"/>
    <property type="evidence" value="ECO:0007669"/>
    <property type="project" value="UniProtKB-KW"/>
</dbReference>
<dbReference type="Pfam" id="PF13649">
    <property type="entry name" value="Methyltransf_25"/>
    <property type="match status" value="1"/>
</dbReference>
<feature type="domain" description="Methyltransferase" evidence="2">
    <location>
        <begin position="90"/>
        <end position="184"/>
    </location>
</feature>
<evidence type="ECO:0000259" key="2">
    <source>
        <dbReference type="Pfam" id="PF13649"/>
    </source>
</evidence>
<sequence length="267" mass="31535">MKKGQISTLLRQLGLLYPADWARYNLEKFKNRKINKRFKLEHPHVKLPPDYLIYESFQLNYQKYYTGSIKTAKWLKNHFKKHIELKDKRILDWGCGPGRLIRHLPEVIGNGCEYYGTDYNKKSIAWCSKNLPDIHFNNNGLNAQLPYDDNFVDVIYGISIFTHLSEQLHYDWFNELYRILKPNGILFLTTQGDNFKIKLTNAELKSYNNDELVVRGNVKEGHRTYSAFQPKAFMEKLFSTVEILEHIETAPEHAGWLPQDIWIIRKP</sequence>
<dbReference type="RefSeq" id="WP_182203922.1">
    <property type="nucleotide sequence ID" value="NZ_JACGLT010000004.1"/>
</dbReference>
<name>A0A7W2M473_9FLAO</name>
<dbReference type="InterPro" id="IPR041698">
    <property type="entry name" value="Methyltransf_25"/>
</dbReference>
<evidence type="ECO:0000313" key="4">
    <source>
        <dbReference type="Proteomes" id="UP000541857"/>
    </source>
</evidence>
<dbReference type="InterPro" id="IPR029063">
    <property type="entry name" value="SAM-dependent_MTases_sf"/>
</dbReference>